<dbReference type="AlphaFoldDB" id="A0A285TXR1"/>
<dbReference type="GO" id="GO:0016811">
    <property type="term" value="F:hydrolase activity, acting on carbon-nitrogen (but not peptide) bonds, in linear amides"/>
    <property type="evidence" value="ECO:0007669"/>
    <property type="project" value="TreeGrafter"/>
</dbReference>
<accession>A0A285TXR1</accession>
<dbReference type="Pfam" id="PF02585">
    <property type="entry name" value="PIG-L"/>
    <property type="match status" value="1"/>
</dbReference>
<gene>
    <name evidence="1" type="ORF">SAMN05428964_108119</name>
</gene>
<reference evidence="1 2" key="1">
    <citation type="submission" date="2017-08" db="EMBL/GenBank/DDBJ databases">
        <authorList>
            <person name="de Groot N.N."/>
        </authorList>
    </citation>
    <scope>NUCLEOTIDE SEQUENCE [LARGE SCALE GENOMIC DNA]</scope>
    <source>
        <strain evidence="1 2">USBA 78</strain>
    </source>
</reference>
<proteinExistence type="predicted"/>
<dbReference type="PANTHER" id="PTHR12993">
    <property type="entry name" value="N-ACETYLGLUCOSAMINYL-PHOSPHATIDYLINOSITOL DE-N-ACETYLASE-RELATED"/>
    <property type="match status" value="1"/>
</dbReference>
<protein>
    <submittedName>
        <fullName evidence="1">N-acetylglucosaminyl deacetylase, LmbE family</fullName>
    </submittedName>
</protein>
<dbReference type="EMBL" id="OBMM01000008">
    <property type="protein sequence ID" value="SOC30133.1"/>
    <property type="molecule type" value="Genomic_DNA"/>
</dbReference>
<evidence type="ECO:0000313" key="1">
    <source>
        <dbReference type="EMBL" id="SOC30133.1"/>
    </source>
</evidence>
<dbReference type="PANTHER" id="PTHR12993:SF11">
    <property type="entry name" value="N-ACETYLGLUCOSAMINYL-PHOSPHATIDYLINOSITOL DE-N-ACETYLASE"/>
    <property type="match status" value="1"/>
</dbReference>
<sequence length="242" mass="26536">MNGNKGKSMMPSEERVLIIAAHPDDEVLGCGGTMARYRALGCSVRVVFLAEGVTARFSPEQFSNPEVREKSARRNANALSAMETLGIDADHVFLSERPCCRLDQVPLIDLTKEIEAHIRDFLPTRLFTHSADDPNVDHGVTHRAVLPAVRPLAGQSLRAVFAFEVLSSTEWNPLKPFAPTVFHDISLNMEQKIAAMAAYESEMLPAPHPRSPEVLRALACYRGAQAGVSYAEGFALIRGLNL</sequence>
<dbReference type="RefSeq" id="WP_170954221.1">
    <property type="nucleotide sequence ID" value="NZ_OBMM01000008.1"/>
</dbReference>
<evidence type="ECO:0000313" key="2">
    <source>
        <dbReference type="Proteomes" id="UP000219068"/>
    </source>
</evidence>
<dbReference type="InterPro" id="IPR003737">
    <property type="entry name" value="GlcNAc_PI_deacetylase-related"/>
</dbReference>
<dbReference type="Gene3D" id="3.40.50.10320">
    <property type="entry name" value="LmbE-like"/>
    <property type="match status" value="1"/>
</dbReference>
<dbReference type="Proteomes" id="UP000219068">
    <property type="component" value="Unassembled WGS sequence"/>
</dbReference>
<name>A0A285TXR1_9PROT</name>
<organism evidence="1 2">
    <name type="scientific">Thalassospira xiamenensis</name>
    <dbReference type="NCBI Taxonomy" id="220697"/>
    <lineage>
        <taxon>Bacteria</taxon>
        <taxon>Pseudomonadati</taxon>
        <taxon>Pseudomonadota</taxon>
        <taxon>Alphaproteobacteria</taxon>
        <taxon>Rhodospirillales</taxon>
        <taxon>Thalassospiraceae</taxon>
        <taxon>Thalassospira</taxon>
    </lineage>
</organism>
<dbReference type="InterPro" id="IPR024078">
    <property type="entry name" value="LmbE-like_dom_sf"/>
</dbReference>
<dbReference type="SUPFAM" id="SSF102588">
    <property type="entry name" value="LmbE-like"/>
    <property type="match status" value="1"/>
</dbReference>